<dbReference type="PROSITE" id="PS50104">
    <property type="entry name" value="TIR"/>
    <property type="match status" value="1"/>
</dbReference>
<evidence type="ECO:0000259" key="1">
    <source>
        <dbReference type="PROSITE" id="PS50104"/>
    </source>
</evidence>
<dbReference type="RefSeq" id="WP_081354004.1">
    <property type="nucleotide sequence ID" value="NZ_CAXVJC010000003.1"/>
</dbReference>
<dbReference type="InterPro" id="IPR035897">
    <property type="entry name" value="Toll_tir_struct_dom_sf"/>
</dbReference>
<dbReference type="Proteomes" id="UP000181969">
    <property type="component" value="Unassembled WGS sequence"/>
</dbReference>
<proteinExistence type="predicted"/>
<feature type="domain" description="TIR" evidence="1">
    <location>
        <begin position="218"/>
        <end position="351"/>
    </location>
</feature>
<dbReference type="GO" id="GO:0007165">
    <property type="term" value="P:signal transduction"/>
    <property type="evidence" value="ECO:0007669"/>
    <property type="project" value="InterPro"/>
</dbReference>
<dbReference type="AlphaFoldDB" id="A0A1I4EUW0"/>
<protein>
    <submittedName>
        <fullName evidence="2">TIR domain-containing protein</fullName>
    </submittedName>
</protein>
<dbReference type="Pfam" id="PF13676">
    <property type="entry name" value="TIR_2"/>
    <property type="match status" value="1"/>
</dbReference>
<name>A0A1I4EUW0_9LACT</name>
<dbReference type="SUPFAM" id="SSF52200">
    <property type="entry name" value="Toll/Interleukin receptor TIR domain"/>
    <property type="match status" value="1"/>
</dbReference>
<accession>A0A1I4EUW0</accession>
<reference evidence="2 3" key="1">
    <citation type="submission" date="2016-10" db="EMBL/GenBank/DDBJ databases">
        <authorList>
            <person name="de Groot N.N."/>
        </authorList>
    </citation>
    <scope>NUCLEOTIDE SEQUENCE [LARGE SCALE GENOMIC DNA]</scope>
    <source>
        <strain evidence="2 3">M79</strain>
    </source>
</reference>
<evidence type="ECO:0000313" key="2">
    <source>
        <dbReference type="EMBL" id="SFL08317.1"/>
    </source>
</evidence>
<evidence type="ECO:0000313" key="3">
    <source>
        <dbReference type="Proteomes" id="UP000181969"/>
    </source>
</evidence>
<dbReference type="InterPro" id="IPR000157">
    <property type="entry name" value="TIR_dom"/>
</dbReference>
<gene>
    <name evidence="2" type="ORF">SAMN05216438_101153</name>
</gene>
<sequence>MTENQEYQYQNIYNFEYCKILLDQFSKNWSYVRFSIPLKIFDVSIQKSLKLAYLLKINFETYLEKLNKNQFVIELFENELLFLDRENLMKKKVTVRIPYADYSLSYKYLLEINKLVSHDGITTIFANNIPYDLEFGIVIETKQNFDEILLLTKKYGYEIDYSFGFYELLKGASGIRYNFTDLGIEATLDSVIDAVERIVLFVSKDTLSNQGYIFNKPEKKKVFISYSHKNKDEVTHIVNELQSSGLQVWWDMQDIEFGDSIMENIQQGISESHLYLIFLSKNTMESMNAREELKTFYNKIIQSRDTMKKWFIVRLDTVDPSELFLNLGDYKYFDMPEHTSDELGKAISKKLKKIKPS</sequence>
<dbReference type="Gene3D" id="3.40.50.10140">
    <property type="entry name" value="Toll/interleukin-1 receptor homology (TIR) domain"/>
    <property type="match status" value="1"/>
</dbReference>
<dbReference type="EMBL" id="FOTJ01000001">
    <property type="protein sequence ID" value="SFL08317.1"/>
    <property type="molecule type" value="Genomic_DNA"/>
</dbReference>
<organism evidence="2 3">
    <name type="scientific">Lactococcus garvieae</name>
    <dbReference type="NCBI Taxonomy" id="1363"/>
    <lineage>
        <taxon>Bacteria</taxon>
        <taxon>Bacillati</taxon>
        <taxon>Bacillota</taxon>
        <taxon>Bacilli</taxon>
        <taxon>Lactobacillales</taxon>
        <taxon>Streptococcaceae</taxon>
        <taxon>Lactococcus</taxon>
    </lineage>
</organism>
<dbReference type="OrthoDB" id="2339963at2"/>